<dbReference type="AlphaFoldDB" id="A0AAD7EPR4"/>
<comment type="caution">
    <text evidence="2">The sequence shown here is derived from an EMBL/GenBank/DDBJ whole genome shotgun (WGS) entry which is preliminary data.</text>
</comment>
<accession>A0AAD7EPR4</accession>
<keyword evidence="3" id="KW-1185">Reference proteome</keyword>
<dbReference type="Proteomes" id="UP001218218">
    <property type="component" value="Unassembled WGS sequence"/>
</dbReference>
<feature type="compositionally biased region" description="Polar residues" evidence="1">
    <location>
        <begin position="173"/>
        <end position="182"/>
    </location>
</feature>
<evidence type="ECO:0000313" key="3">
    <source>
        <dbReference type="Proteomes" id="UP001218218"/>
    </source>
</evidence>
<gene>
    <name evidence="2" type="ORF">DFH08DRAFT_811319</name>
</gene>
<sequence length="291" mass="32752">MSRSGSWLPTYKYLQYLLSANIKASTLENWILETIKKIEARAQEIVADKSEIQHRNPAEQEKMYTRCQSIVEHGFSLDGFMTDKSRSELNPLKHVLKELGLNNAYICLCQFHIIQAILNWDCDNVQDMCPFSNSAMLLYVGRLVRDKSRLLQGLEALLSGLVEENSDDGLSDGDSQTNNAPENVSKGRKLVPKPRTKEANVSGLTCYEICVCPDVAFMAPRKLIWAGRHPSAALALAVPQEFDFDQDTQIAGEGIRIMVQQWKRMWAYDVGKQAARGASSERKTVTCLPEH</sequence>
<dbReference type="EMBL" id="JARIHO010000024">
    <property type="protein sequence ID" value="KAJ7342991.1"/>
    <property type="molecule type" value="Genomic_DNA"/>
</dbReference>
<reference evidence="2" key="1">
    <citation type="submission" date="2023-03" db="EMBL/GenBank/DDBJ databases">
        <title>Massive genome expansion in bonnet fungi (Mycena s.s.) driven by repeated elements and novel gene families across ecological guilds.</title>
        <authorList>
            <consortium name="Lawrence Berkeley National Laboratory"/>
            <person name="Harder C.B."/>
            <person name="Miyauchi S."/>
            <person name="Viragh M."/>
            <person name="Kuo A."/>
            <person name="Thoen E."/>
            <person name="Andreopoulos B."/>
            <person name="Lu D."/>
            <person name="Skrede I."/>
            <person name="Drula E."/>
            <person name="Henrissat B."/>
            <person name="Morin E."/>
            <person name="Kohler A."/>
            <person name="Barry K."/>
            <person name="LaButti K."/>
            <person name="Morin E."/>
            <person name="Salamov A."/>
            <person name="Lipzen A."/>
            <person name="Mereny Z."/>
            <person name="Hegedus B."/>
            <person name="Baldrian P."/>
            <person name="Stursova M."/>
            <person name="Weitz H."/>
            <person name="Taylor A."/>
            <person name="Grigoriev I.V."/>
            <person name="Nagy L.G."/>
            <person name="Martin F."/>
            <person name="Kauserud H."/>
        </authorList>
    </citation>
    <scope>NUCLEOTIDE SEQUENCE</scope>
    <source>
        <strain evidence="2">CBHHK002</strain>
    </source>
</reference>
<proteinExistence type="predicted"/>
<protein>
    <submittedName>
        <fullName evidence="2">Uncharacterized protein</fullName>
    </submittedName>
</protein>
<organism evidence="2 3">
    <name type="scientific">Mycena albidolilacea</name>
    <dbReference type="NCBI Taxonomy" id="1033008"/>
    <lineage>
        <taxon>Eukaryota</taxon>
        <taxon>Fungi</taxon>
        <taxon>Dikarya</taxon>
        <taxon>Basidiomycota</taxon>
        <taxon>Agaricomycotina</taxon>
        <taxon>Agaricomycetes</taxon>
        <taxon>Agaricomycetidae</taxon>
        <taxon>Agaricales</taxon>
        <taxon>Marasmiineae</taxon>
        <taxon>Mycenaceae</taxon>
        <taxon>Mycena</taxon>
    </lineage>
</organism>
<evidence type="ECO:0000313" key="2">
    <source>
        <dbReference type="EMBL" id="KAJ7342991.1"/>
    </source>
</evidence>
<feature type="region of interest" description="Disordered" evidence="1">
    <location>
        <begin position="167"/>
        <end position="192"/>
    </location>
</feature>
<name>A0AAD7EPR4_9AGAR</name>
<evidence type="ECO:0000256" key="1">
    <source>
        <dbReference type="SAM" id="MobiDB-lite"/>
    </source>
</evidence>